<organism evidence="1 2">
    <name type="scientific">Microtetraspora glauca</name>
    <dbReference type="NCBI Taxonomy" id="1996"/>
    <lineage>
        <taxon>Bacteria</taxon>
        <taxon>Bacillati</taxon>
        <taxon>Actinomycetota</taxon>
        <taxon>Actinomycetes</taxon>
        <taxon>Streptosporangiales</taxon>
        <taxon>Streptosporangiaceae</taxon>
        <taxon>Microtetraspora</taxon>
    </lineage>
</organism>
<accession>A0ABV3GPB4</accession>
<evidence type="ECO:0000313" key="2">
    <source>
        <dbReference type="Proteomes" id="UP001551675"/>
    </source>
</evidence>
<dbReference type="EC" id="3.1.3.-" evidence="1"/>
<dbReference type="Gene3D" id="3.40.50.1240">
    <property type="entry name" value="Phosphoglycerate mutase-like"/>
    <property type="match status" value="1"/>
</dbReference>
<dbReference type="InterPro" id="IPR029033">
    <property type="entry name" value="His_PPase_superfam"/>
</dbReference>
<dbReference type="Pfam" id="PF00300">
    <property type="entry name" value="His_Phos_1"/>
    <property type="match status" value="1"/>
</dbReference>
<sequence length="191" mass="19946">MRRLILLRHASTPGMRAACFPSAQDADHAALAKVRHVAGLPARFDHYSGPEPAARQTAEAIRPAPIVVAALAEADHGRWSGLPYERVAVEEPEALLQWQRDPDAAPHGGESPAALAARVAYWLAGQSELDGAAVACCDAGPIRAALCHALGLPAGSGALFDLAPLSVTELSATRAGWRVGCVNRPVLSGRS</sequence>
<proteinExistence type="predicted"/>
<keyword evidence="2" id="KW-1185">Reference proteome</keyword>
<dbReference type="GO" id="GO:0016787">
    <property type="term" value="F:hydrolase activity"/>
    <property type="evidence" value="ECO:0007669"/>
    <property type="project" value="UniProtKB-KW"/>
</dbReference>
<dbReference type="SUPFAM" id="SSF53254">
    <property type="entry name" value="Phosphoglycerate mutase-like"/>
    <property type="match status" value="1"/>
</dbReference>
<gene>
    <name evidence="1" type="ORF">AB0I59_33215</name>
</gene>
<protein>
    <submittedName>
        <fullName evidence="1">Histidine phosphatase family protein</fullName>
        <ecNumber evidence="1">3.1.3.-</ecNumber>
    </submittedName>
</protein>
<dbReference type="EMBL" id="JBFALK010000022">
    <property type="protein sequence ID" value="MEV0973488.1"/>
    <property type="molecule type" value="Genomic_DNA"/>
</dbReference>
<reference evidence="1 2" key="1">
    <citation type="submission" date="2024-06" db="EMBL/GenBank/DDBJ databases">
        <title>The Natural Products Discovery Center: Release of the First 8490 Sequenced Strains for Exploring Actinobacteria Biosynthetic Diversity.</title>
        <authorList>
            <person name="Kalkreuter E."/>
            <person name="Kautsar S.A."/>
            <person name="Yang D."/>
            <person name="Bader C.D."/>
            <person name="Teijaro C.N."/>
            <person name="Fluegel L."/>
            <person name="Davis C.M."/>
            <person name="Simpson J.R."/>
            <person name="Lauterbach L."/>
            <person name="Steele A.D."/>
            <person name="Gui C."/>
            <person name="Meng S."/>
            <person name="Li G."/>
            <person name="Viehrig K."/>
            <person name="Ye F."/>
            <person name="Su P."/>
            <person name="Kiefer A.F."/>
            <person name="Nichols A."/>
            <person name="Cepeda A.J."/>
            <person name="Yan W."/>
            <person name="Fan B."/>
            <person name="Jiang Y."/>
            <person name="Adhikari A."/>
            <person name="Zheng C.-J."/>
            <person name="Schuster L."/>
            <person name="Cowan T.M."/>
            <person name="Smanski M.J."/>
            <person name="Chevrette M.G."/>
            <person name="De Carvalho L.P.S."/>
            <person name="Shen B."/>
        </authorList>
    </citation>
    <scope>NUCLEOTIDE SEQUENCE [LARGE SCALE GENOMIC DNA]</scope>
    <source>
        <strain evidence="1 2">NPDC050100</strain>
    </source>
</reference>
<dbReference type="Proteomes" id="UP001551675">
    <property type="component" value="Unassembled WGS sequence"/>
</dbReference>
<dbReference type="InterPro" id="IPR013078">
    <property type="entry name" value="His_Pase_superF_clade-1"/>
</dbReference>
<keyword evidence="1" id="KW-0378">Hydrolase</keyword>
<dbReference type="RefSeq" id="WP_061259220.1">
    <property type="nucleotide sequence ID" value="NZ_JBFALK010000022.1"/>
</dbReference>
<name>A0ABV3GPB4_MICGL</name>
<comment type="caution">
    <text evidence="1">The sequence shown here is derived from an EMBL/GenBank/DDBJ whole genome shotgun (WGS) entry which is preliminary data.</text>
</comment>
<evidence type="ECO:0000313" key="1">
    <source>
        <dbReference type="EMBL" id="MEV0973488.1"/>
    </source>
</evidence>